<dbReference type="CTD" id="149685"/>
<proteinExistence type="predicted"/>
<dbReference type="GeneID" id="117663644"/>
<dbReference type="RefSeq" id="XP_034269835.1">
    <property type="nucleotide sequence ID" value="XM_034413944.2"/>
</dbReference>
<evidence type="ECO:0000256" key="1">
    <source>
        <dbReference type="SAM" id="MobiDB-lite"/>
    </source>
</evidence>
<protein>
    <submittedName>
        <fullName evidence="3">Adipogenin isoform X2</fullName>
    </submittedName>
</protein>
<keyword evidence="2" id="KW-1185">Reference proteome</keyword>
<dbReference type="Proteomes" id="UP001652622">
    <property type="component" value="Unplaced"/>
</dbReference>
<name>A0A6P9BPZ7_PANGU</name>
<reference evidence="3" key="1">
    <citation type="submission" date="2025-08" db="UniProtKB">
        <authorList>
            <consortium name="RefSeq"/>
        </authorList>
    </citation>
    <scope>IDENTIFICATION</scope>
    <source>
        <tissue evidence="3">Blood</tissue>
    </source>
</reference>
<evidence type="ECO:0000313" key="3">
    <source>
        <dbReference type="RefSeq" id="XP_034269835.1"/>
    </source>
</evidence>
<evidence type="ECO:0000313" key="2">
    <source>
        <dbReference type="Proteomes" id="UP001652622"/>
    </source>
</evidence>
<feature type="region of interest" description="Disordered" evidence="1">
    <location>
        <begin position="75"/>
        <end position="97"/>
    </location>
</feature>
<sequence length="125" mass="13879">MLQRKYCGNVKAIFASVSNHLQAEVPITKEIKMPPCDDPDGNTDLKSEHESSGNNSRSKYRKALKFDMKMTPGVEKLASRPAHSSSKETEKSLSAGISRQLNQCGRQFCSEKNLMYNTPMPSLVA</sequence>
<accession>A0A6P9BPZ7</accession>
<feature type="region of interest" description="Disordered" evidence="1">
    <location>
        <begin position="29"/>
        <end position="61"/>
    </location>
</feature>
<dbReference type="AlphaFoldDB" id="A0A6P9BPZ7"/>
<gene>
    <name evidence="3" type="primary">ADIG</name>
</gene>
<organism evidence="2 3">
    <name type="scientific">Pantherophis guttatus</name>
    <name type="common">Corn snake</name>
    <name type="synonym">Elaphe guttata</name>
    <dbReference type="NCBI Taxonomy" id="94885"/>
    <lineage>
        <taxon>Eukaryota</taxon>
        <taxon>Metazoa</taxon>
        <taxon>Chordata</taxon>
        <taxon>Craniata</taxon>
        <taxon>Vertebrata</taxon>
        <taxon>Euteleostomi</taxon>
        <taxon>Lepidosauria</taxon>
        <taxon>Squamata</taxon>
        <taxon>Bifurcata</taxon>
        <taxon>Unidentata</taxon>
        <taxon>Episquamata</taxon>
        <taxon>Toxicofera</taxon>
        <taxon>Serpentes</taxon>
        <taxon>Colubroidea</taxon>
        <taxon>Colubridae</taxon>
        <taxon>Colubrinae</taxon>
        <taxon>Pantherophis</taxon>
    </lineage>
</organism>